<accession>A0ABY9XW23</accession>
<reference evidence="1 2" key="1">
    <citation type="submission" date="2023-09" db="EMBL/GenBank/DDBJ databases">
        <title>Thalassobella suaedae gen. nov., sp. nov., a marine bacterium of the family Flavobacteriaceae isolated from a halophyte Suaeda japonica.</title>
        <authorList>
            <person name="Lee S.Y."/>
            <person name="Hwang C.Y."/>
        </authorList>
    </citation>
    <scope>NUCLEOTIDE SEQUENCE [LARGE SCALE GENOMIC DNA]</scope>
    <source>
        <strain evidence="1 2">HL-DH14</strain>
    </source>
</reference>
<evidence type="ECO:0000313" key="1">
    <source>
        <dbReference type="EMBL" id="WNH10151.1"/>
    </source>
</evidence>
<name>A0ABY9XW23_9FLAO</name>
<dbReference type="Proteomes" id="UP001302806">
    <property type="component" value="Chromosome"/>
</dbReference>
<proteinExistence type="predicted"/>
<dbReference type="RefSeq" id="WP_415866485.1">
    <property type="nucleotide sequence ID" value="NZ_CP134537.1"/>
</dbReference>
<organism evidence="1 2">
    <name type="scientific">Thalassobellus suaedae</name>
    <dbReference type="NCBI Taxonomy" id="3074124"/>
    <lineage>
        <taxon>Bacteria</taxon>
        <taxon>Pseudomonadati</taxon>
        <taxon>Bacteroidota</taxon>
        <taxon>Flavobacteriia</taxon>
        <taxon>Flavobacteriales</taxon>
        <taxon>Flavobacteriaceae</taxon>
        <taxon>Thalassobellus</taxon>
    </lineage>
</organism>
<evidence type="ECO:0000313" key="2">
    <source>
        <dbReference type="Proteomes" id="UP001302806"/>
    </source>
</evidence>
<gene>
    <name evidence="1" type="ORF">RHP51_05510</name>
</gene>
<sequence length="206" mass="23532">MKTYITLLIITISISLQAQKINQKKVHCVEAKIGLPEYPIDKTTLPEIISSFGNNYEQVPNRYFINGKVKEGYEKNPPLLEIKYKTLGVSFYYFGGDSTQIIKAVRLSKPFKVKTKTNIILGKSKLGDVLKLYDNNTKISISATDNDHTVANINRYNMTSTGISFSSKMANHSKDNFPYKYEELENLIIDEIYISNINYLNRILLD</sequence>
<dbReference type="EMBL" id="CP134537">
    <property type="protein sequence ID" value="WNH10151.1"/>
    <property type="molecule type" value="Genomic_DNA"/>
</dbReference>
<protein>
    <submittedName>
        <fullName evidence="1">Uncharacterized protein</fullName>
    </submittedName>
</protein>